<dbReference type="PANTHER" id="PTHR24340:SF41">
    <property type="entry name" value="MUSCLE-SPECIFIC HOMEOBOX PROTEIN TINMAN-RELATED"/>
    <property type="match status" value="1"/>
</dbReference>
<dbReference type="InterPro" id="IPR001356">
    <property type="entry name" value="HD"/>
</dbReference>
<dbReference type="InterPro" id="IPR050394">
    <property type="entry name" value="Homeobox_NK-like"/>
</dbReference>
<accession>A0AAD5QGW3</accession>
<keyword evidence="6" id="KW-1185">Reference proteome</keyword>
<dbReference type="CDD" id="cd00086">
    <property type="entry name" value="homeodomain"/>
    <property type="match status" value="1"/>
</dbReference>
<evidence type="ECO:0000256" key="3">
    <source>
        <dbReference type="RuleBase" id="RU000682"/>
    </source>
</evidence>
<dbReference type="GO" id="GO:0030154">
    <property type="term" value="P:cell differentiation"/>
    <property type="evidence" value="ECO:0007669"/>
    <property type="project" value="TreeGrafter"/>
</dbReference>
<dbReference type="GO" id="GO:0000978">
    <property type="term" value="F:RNA polymerase II cis-regulatory region sequence-specific DNA binding"/>
    <property type="evidence" value="ECO:0007669"/>
    <property type="project" value="TreeGrafter"/>
</dbReference>
<name>A0AAD5QGW3_PARTN</name>
<dbReference type="Proteomes" id="UP001196413">
    <property type="component" value="Unassembled WGS sequence"/>
</dbReference>
<evidence type="ECO:0000259" key="4">
    <source>
        <dbReference type="Pfam" id="PF00046"/>
    </source>
</evidence>
<proteinExistence type="predicted"/>
<evidence type="ECO:0000256" key="1">
    <source>
        <dbReference type="ARBA" id="ARBA00004123"/>
    </source>
</evidence>
<dbReference type="InterPro" id="IPR009057">
    <property type="entry name" value="Homeodomain-like_sf"/>
</dbReference>
<dbReference type="EMBL" id="JAHQIW010000605">
    <property type="protein sequence ID" value="KAJ1349059.1"/>
    <property type="molecule type" value="Genomic_DNA"/>
</dbReference>
<keyword evidence="2" id="KW-0217">Developmental protein</keyword>
<dbReference type="GO" id="GO:0005634">
    <property type="term" value="C:nucleus"/>
    <property type="evidence" value="ECO:0007669"/>
    <property type="project" value="UniProtKB-SubCell"/>
</dbReference>
<dbReference type="PANTHER" id="PTHR24340">
    <property type="entry name" value="HOMEOBOX PROTEIN NKX"/>
    <property type="match status" value="1"/>
</dbReference>
<dbReference type="GO" id="GO:0000981">
    <property type="term" value="F:DNA-binding transcription factor activity, RNA polymerase II-specific"/>
    <property type="evidence" value="ECO:0007669"/>
    <property type="project" value="TreeGrafter"/>
</dbReference>
<keyword evidence="3" id="KW-0539">Nucleus</keyword>
<evidence type="ECO:0000313" key="6">
    <source>
        <dbReference type="Proteomes" id="UP001196413"/>
    </source>
</evidence>
<gene>
    <name evidence="5" type="ORF">KIN20_004502</name>
</gene>
<keyword evidence="3" id="KW-0371">Homeobox</keyword>
<comment type="subcellular location">
    <subcellularLocation>
        <location evidence="1 3">Nucleus</location>
    </subcellularLocation>
</comment>
<sequence>MANPGTWYGGGDPRFAACVYYIRLRADLKVYELERRFKQAKYLTAPEREQLANSIHLTPTQASLICLQYAQADATVILSYRSSLNDSEYGKVQASRQIFLRPE</sequence>
<reference evidence="5" key="1">
    <citation type="submission" date="2021-06" db="EMBL/GenBank/DDBJ databases">
        <title>Parelaphostrongylus tenuis whole genome reference sequence.</title>
        <authorList>
            <person name="Garwood T.J."/>
            <person name="Larsen P.A."/>
            <person name="Fountain-Jones N.M."/>
            <person name="Garbe J.R."/>
            <person name="Macchietto M.G."/>
            <person name="Kania S.A."/>
            <person name="Gerhold R.W."/>
            <person name="Richards J.E."/>
            <person name="Wolf T.M."/>
        </authorList>
    </citation>
    <scope>NUCLEOTIDE SEQUENCE</scope>
    <source>
        <strain evidence="5">MNPRO001-30</strain>
        <tissue evidence="5">Meninges</tissue>
    </source>
</reference>
<evidence type="ECO:0000313" key="5">
    <source>
        <dbReference type="EMBL" id="KAJ1349059.1"/>
    </source>
</evidence>
<dbReference type="AlphaFoldDB" id="A0AAD5QGW3"/>
<dbReference type="SUPFAM" id="SSF46689">
    <property type="entry name" value="Homeodomain-like"/>
    <property type="match status" value="1"/>
</dbReference>
<dbReference type="Pfam" id="PF00046">
    <property type="entry name" value="Homeodomain"/>
    <property type="match status" value="1"/>
</dbReference>
<keyword evidence="3" id="KW-0238">DNA-binding</keyword>
<dbReference type="Gene3D" id="1.10.10.60">
    <property type="entry name" value="Homeodomain-like"/>
    <property type="match status" value="1"/>
</dbReference>
<feature type="domain" description="Homeobox" evidence="4">
    <location>
        <begin position="30"/>
        <end position="61"/>
    </location>
</feature>
<comment type="caution">
    <text evidence="5">The sequence shown here is derived from an EMBL/GenBank/DDBJ whole genome shotgun (WGS) entry which is preliminary data.</text>
</comment>
<organism evidence="5 6">
    <name type="scientific">Parelaphostrongylus tenuis</name>
    <name type="common">Meningeal worm</name>
    <dbReference type="NCBI Taxonomy" id="148309"/>
    <lineage>
        <taxon>Eukaryota</taxon>
        <taxon>Metazoa</taxon>
        <taxon>Ecdysozoa</taxon>
        <taxon>Nematoda</taxon>
        <taxon>Chromadorea</taxon>
        <taxon>Rhabditida</taxon>
        <taxon>Rhabditina</taxon>
        <taxon>Rhabditomorpha</taxon>
        <taxon>Strongyloidea</taxon>
        <taxon>Metastrongylidae</taxon>
        <taxon>Parelaphostrongylus</taxon>
    </lineage>
</organism>
<evidence type="ECO:0000256" key="2">
    <source>
        <dbReference type="ARBA" id="ARBA00022473"/>
    </source>
</evidence>
<protein>
    <recommendedName>
        <fullName evidence="4">Homeobox domain-containing protein</fullName>
    </recommendedName>
</protein>